<evidence type="ECO:0000256" key="1">
    <source>
        <dbReference type="ARBA" id="ARBA00022630"/>
    </source>
</evidence>
<dbReference type="EMBL" id="VJOO01000006">
    <property type="protein sequence ID" value="TSE37423.1"/>
    <property type="molecule type" value="Genomic_DNA"/>
</dbReference>
<dbReference type="NCBIfam" id="NF008439">
    <property type="entry name" value="PRK11282.1"/>
    <property type="match status" value="1"/>
</dbReference>
<organism evidence="4 5">
    <name type="scientific">Tepidimonas fonticaldi</name>
    <dbReference type="NCBI Taxonomy" id="1101373"/>
    <lineage>
        <taxon>Bacteria</taxon>
        <taxon>Pseudomonadati</taxon>
        <taxon>Pseudomonadota</taxon>
        <taxon>Betaproteobacteria</taxon>
        <taxon>Burkholderiales</taxon>
        <taxon>Tepidimonas</taxon>
    </lineage>
</organism>
<dbReference type="GO" id="GO:0016491">
    <property type="term" value="F:oxidoreductase activity"/>
    <property type="evidence" value="ECO:0007669"/>
    <property type="project" value="UniProtKB-KW"/>
</dbReference>
<proteinExistence type="predicted"/>
<dbReference type="InterPro" id="IPR016164">
    <property type="entry name" value="FAD-linked_Oxase-like_C"/>
</dbReference>
<dbReference type="RefSeq" id="WP_143968585.1">
    <property type="nucleotide sequence ID" value="NZ_VJOO01000006.1"/>
</dbReference>
<evidence type="ECO:0000256" key="2">
    <source>
        <dbReference type="ARBA" id="ARBA00022827"/>
    </source>
</evidence>
<sequence>MADDTPFLPPGDGAADDVLRAWAERIRAAAADRRPLRLRGGGTKAFYGDPVDAEAEVVDTRAYAGILSHEPTELVITARCGTRLSELEAALARHAQYLPFEPPHLGEGATVGGMVAAGLAGPARAAVGGVRDYVLGARLLNGRGEDLTFGGQVMKNVAGYDVSRALAGSLGTLGLITEVSLKVLPRPAGEATLRLPLSADAALQRLARWRAQPLPLNASRWQDDAGGTLLLRLRGAAAAVETACQRLLAEVGGDRLDPSAAQREWEATREQTLPFFATPPSPAHGLWRLSVAPTAPVLALPGPTLVEWFGGQRWVWAPLDAADTLRAMARQAGGHATLFRAPAATPQARGRFTPPEDPLRALQQRVRAAFDPHGLFQPGVWGF</sequence>
<dbReference type="AlphaFoldDB" id="A0A554XNL9"/>
<dbReference type="EC" id="1.-.-.-" evidence="4"/>
<keyword evidence="1" id="KW-0285">Flavoprotein</keyword>
<dbReference type="InterPro" id="IPR036318">
    <property type="entry name" value="FAD-bd_PCMH-like_sf"/>
</dbReference>
<dbReference type="Pfam" id="PF01565">
    <property type="entry name" value="FAD_binding_4"/>
    <property type="match status" value="1"/>
</dbReference>
<dbReference type="SUPFAM" id="SSF56176">
    <property type="entry name" value="FAD-binding/transporter-associated domain-like"/>
    <property type="match status" value="1"/>
</dbReference>
<reference evidence="4 5" key="1">
    <citation type="submission" date="2019-07" db="EMBL/GenBank/DDBJ databases">
        <title>Tepidimonas fonticaldi AT-A2 draft genome.</title>
        <authorList>
            <person name="Da Costa M.S."/>
            <person name="Froufe H.J.C."/>
            <person name="Egas C."/>
            <person name="Albuquerque L."/>
        </authorList>
    </citation>
    <scope>NUCLEOTIDE SEQUENCE [LARGE SCALE GENOMIC DNA]</scope>
    <source>
        <strain evidence="4 5">AT-A2</strain>
    </source>
</reference>
<dbReference type="Proteomes" id="UP000316388">
    <property type="component" value="Unassembled WGS sequence"/>
</dbReference>
<gene>
    <name evidence="4" type="ORF">Tfont_00938</name>
</gene>
<feature type="domain" description="FAD-binding PCMH-type" evidence="3">
    <location>
        <begin position="11"/>
        <end position="186"/>
    </location>
</feature>
<dbReference type="InterPro" id="IPR016169">
    <property type="entry name" value="FAD-bd_PCMH_sub2"/>
</dbReference>
<keyword evidence="4" id="KW-0560">Oxidoreductase</keyword>
<name>A0A554XNL9_9BURK</name>
<dbReference type="InterPro" id="IPR016166">
    <property type="entry name" value="FAD-bd_PCMH"/>
</dbReference>
<evidence type="ECO:0000259" key="3">
    <source>
        <dbReference type="PROSITE" id="PS51387"/>
    </source>
</evidence>
<keyword evidence="2" id="KW-0274">FAD</keyword>
<protein>
    <submittedName>
        <fullName evidence="4">Putative FAD-linked oxidoreductase</fullName>
        <ecNumber evidence="4">1.-.-.-</ecNumber>
    </submittedName>
</protein>
<dbReference type="Gene3D" id="3.30.465.10">
    <property type="match status" value="1"/>
</dbReference>
<dbReference type="PROSITE" id="PS51387">
    <property type="entry name" value="FAD_PCMH"/>
    <property type="match status" value="1"/>
</dbReference>
<accession>A0A554XNL9</accession>
<dbReference type="InterPro" id="IPR006094">
    <property type="entry name" value="Oxid_FAD_bind_N"/>
</dbReference>
<dbReference type="GO" id="GO:0071949">
    <property type="term" value="F:FAD binding"/>
    <property type="evidence" value="ECO:0007669"/>
    <property type="project" value="InterPro"/>
</dbReference>
<dbReference type="PANTHER" id="PTHR11748:SF103">
    <property type="entry name" value="GLYCOLATE OXIDASE SUBUNIT GLCE"/>
    <property type="match status" value="1"/>
</dbReference>
<evidence type="ECO:0000313" key="4">
    <source>
        <dbReference type="EMBL" id="TSE37423.1"/>
    </source>
</evidence>
<comment type="caution">
    <text evidence="4">The sequence shown here is derived from an EMBL/GenBank/DDBJ whole genome shotgun (WGS) entry which is preliminary data.</text>
</comment>
<dbReference type="SUPFAM" id="SSF55103">
    <property type="entry name" value="FAD-linked oxidases, C-terminal domain"/>
    <property type="match status" value="1"/>
</dbReference>
<dbReference type="PANTHER" id="PTHR11748">
    <property type="entry name" value="D-LACTATE DEHYDROGENASE"/>
    <property type="match status" value="1"/>
</dbReference>
<evidence type="ECO:0000313" key="5">
    <source>
        <dbReference type="Proteomes" id="UP000316388"/>
    </source>
</evidence>